<reference evidence="3" key="1">
    <citation type="journal article" date="2023" name="Int. J. Syst. Evol. Microbiol.">
        <title>Mesoterricola silvestris gen. nov., sp. nov., Mesoterricola sediminis sp. nov., Geothrix oryzae sp. nov., Geothrix edaphica sp. nov., Geothrix rubra sp. nov., and Geothrix limicola sp. nov., six novel members of Acidobacteriota isolated from soils.</title>
        <authorList>
            <person name="Itoh H."/>
            <person name="Sugisawa Y."/>
            <person name="Mise K."/>
            <person name="Xu Z."/>
            <person name="Kuniyasu M."/>
            <person name="Ushijima N."/>
            <person name="Kawano K."/>
            <person name="Kobayashi E."/>
            <person name="Shiratori Y."/>
            <person name="Masuda Y."/>
            <person name="Senoo K."/>
        </authorList>
    </citation>
    <scope>NUCLEOTIDE SEQUENCE [LARGE SCALE GENOMIC DNA]</scope>
    <source>
        <strain evidence="3">W79</strain>
    </source>
</reference>
<dbReference type="SUPFAM" id="SSF49344">
    <property type="entry name" value="CBD9-like"/>
    <property type="match status" value="1"/>
</dbReference>
<dbReference type="RefSeq" id="WP_316414180.1">
    <property type="nucleotide sequence ID" value="NZ_AP027080.1"/>
</dbReference>
<evidence type="ECO:0000313" key="2">
    <source>
        <dbReference type="EMBL" id="BDU71294.1"/>
    </source>
</evidence>
<gene>
    <name evidence="2" type="ORF">METEAL_04680</name>
</gene>
<protein>
    <recommendedName>
        <fullName evidence="1">DUF5916 domain-containing protein</fullName>
    </recommendedName>
</protein>
<keyword evidence="3" id="KW-1185">Reference proteome</keyword>
<dbReference type="EMBL" id="AP027080">
    <property type="protein sequence ID" value="BDU71294.1"/>
    <property type="molecule type" value="Genomic_DNA"/>
</dbReference>
<dbReference type="Proteomes" id="UP001238179">
    <property type="component" value="Chromosome"/>
</dbReference>
<proteinExistence type="predicted"/>
<dbReference type="KEGG" id="msil:METEAL_04680"/>
<dbReference type="Pfam" id="PF19313">
    <property type="entry name" value="DUF5916"/>
    <property type="match status" value="1"/>
</dbReference>
<dbReference type="InterPro" id="IPR045670">
    <property type="entry name" value="DUF5916"/>
</dbReference>
<name>A0AA48GK86_9BACT</name>
<organism evidence="2 3">
    <name type="scientific">Mesoterricola silvestris</name>
    <dbReference type="NCBI Taxonomy" id="2927979"/>
    <lineage>
        <taxon>Bacteria</taxon>
        <taxon>Pseudomonadati</taxon>
        <taxon>Acidobacteriota</taxon>
        <taxon>Holophagae</taxon>
        <taxon>Holophagales</taxon>
        <taxon>Holophagaceae</taxon>
        <taxon>Mesoterricola</taxon>
    </lineage>
</organism>
<accession>A0AA48GK86</accession>
<evidence type="ECO:0000259" key="1">
    <source>
        <dbReference type="Pfam" id="PF19313"/>
    </source>
</evidence>
<feature type="domain" description="DUF5916" evidence="1">
    <location>
        <begin position="237"/>
        <end position="767"/>
    </location>
</feature>
<dbReference type="AlphaFoldDB" id="A0AA48GK86"/>
<dbReference type="CDD" id="cd09618">
    <property type="entry name" value="CBM9_like_2"/>
    <property type="match status" value="1"/>
</dbReference>
<dbReference type="Gene3D" id="2.60.40.1190">
    <property type="match status" value="1"/>
</dbReference>
<sequence length="805" mass="89321">MTLSSPARSLRFARWAAFGILAWGSCLGAAGLQAIRTTGRIRLDGGMREPDWKRAPAATGFRTSWPDFGQEAATPTEVKVLYDEDYLYVGAHMGLPRGVRPVRRVHRRDQESTSDWFGVYIDSARDRRTAFGFLVNAAGVQRDALYAGDSMTGDSSWDAVWESQVKSGPGGWTAILKIPLSVLRLRGGDGVWGINFSRTDSGAIRESSYWDLPPRGENAFASRFPDLTGIKGVTPRLRREWIPFFTFTDKFHTAKAYDDRRRKGNAGVDAHLGLTPASQLDLTVRPDFAQVEVDQAVLNLSTVETVFPEKRPFFLEGMEIFQFPGVRLFYSRRIGRSLASPSLDTGQTLLDGPPTAEIAAAAKYTAKLDTGLTLGSLAAGVENARGVVGTEDGGRLNRSIAPYATYGVVRAIQTLDHRGSTLGGFASMVREADPAGRSARVGAMDAVLKSSDRSSQVDLSTAWSQAGTRGSEVDGFWGYGRFFKRWNSGWRFEVNGDNASRNFNPNDLGYQARADEQRGYIGVARHWDQRFLCLRNWEWGADFALARDQEGKVFQRTASAWASTDFTNFWSVWGNAHVALPVDDDRELRTYSDPVKKYLHRGSIPGVGLGFDTPGNRPWYVRITASRSFWPEGPTSDAGWYQSIKLGPAMEIQSDTSVTRNEGELRYLETQGTTPVVGLRRMTQFNETLRLAYAMTPRLSLQVLGQWLMANWDFRNLQSYVDDATLAPGAASATTSFSDRVWNQNVIVRWEFNPGSTAFFVYTHGVATDALINDRGSLSPRADVAVLSRLPSDDAFQVKVSWMFR</sequence>
<evidence type="ECO:0000313" key="3">
    <source>
        <dbReference type="Proteomes" id="UP001238179"/>
    </source>
</evidence>